<reference evidence="1 2" key="1">
    <citation type="submission" date="2017-09" db="EMBL/GenBank/DDBJ databases">
        <authorList>
            <person name="Lee N."/>
            <person name="Cho B.-K."/>
        </authorList>
    </citation>
    <scope>NUCLEOTIDE SEQUENCE [LARGE SCALE GENOMIC DNA]</scope>
    <source>
        <strain evidence="1 2">ATCC 12769</strain>
    </source>
</reference>
<gene>
    <name evidence="1" type="ORF">CP967_29915</name>
</gene>
<proteinExistence type="predicted"/>
<dbReference type="RefSeq" id="WP_150490945.1">
    <property type="nucleotide sequence ID" value="NZ_BMUV01000003.1"/>
</dbReference>
<evidence type="ECO:0000313" key="2">
    <source>
        <dbReference type="Proteomes" id="UP000326178"/>
    </source>
</evidence>
<keyword evidence="2" id="KW-1185">Reference proteome</keyword>
<dbReference type="Proteomes" id="UP000326178">
    <property type="component" value="Chromosome"/>
</dbReference>
<evidence type="ECO:0008006" key="3">
    <source>
        <dbReference type="Google" id="ProtNLM"/>
    </source>
</evidence>
<dbReference type="EMBL" id="CP023702">
    <property type="protein sequence ID" value="QEU75636.1"/>
    <property type="molecule type" value="Genomic_DNA"/>
</dbReference>
<organism evidence="1 2">
    <name type="scientific">Streptomyces nitrosporeus</name>
    <dbReference type="NCBI Taxonomy" id="28894"/>
    <lineage>
        <taxon>Bacteria</taxon>
        <taxon>Bacillati</taxon>
        <taxon>Actinomycetota</taxon>
        <taxon>Actinomycetes</taxon>
        <taxon>Kitasatosporales</taxon>
        <taxon>Streptomycetaceae</taxon>
        <taxon>Streptomyces</taxon>
    </lineage>
</organism>
<evidence type="ECO:0000313" key="1">
    <source>
        <dbReference type="EMBL" id="QEU75636.1"/>
    </source>
</evidence>
<dbReference type="AlphaFoldDB" id="A0A5J6FI47"/>
<accession>A0A5J6FI47</accession>
<sequence>MSRTAEIVGARLRRLAGMKKRADGIALDDDARRREGEREEAAARTRECRARESVERWHVRRTGP</sequence>
<name>A0A5J6FI47_9ACTN</name>
<dbReference type="KEGG" id="snk:CP967_29915"/>
<protein>
    <recommendedName>
        <fullName evidence="3">CsbD family protein</fullName>
    </recommendedName>
</protein>